<feature type="non-terminal residue" evidence="1">
    <location>
        <position position="62"/>
    </location>
</feature>
<keyword evidence="2" id="KW-1185">Reference proteome</keyword>
<organism evidence="1 2">
    <name type="scientific">Cirrhinus mrigala</name>
    <name type="common">Mrigala</name>
    <dbReference type="NCBI Taxonomy" id="683832"/>
    <lineage>
        <taxon>Eukaryota</taxon>
        <taxon>Metazoa</taxon>
        <taxon>Chordata</taxon>
        <taxon>Craniata</taxon>
        <taxon>Vertebrata</taxon>
        <taxon>Euteleostomi</taxon>
        <taxon>Actinopterygii</taxon>
        <taxon>Neopterygii</taxon>
        <taxon>Teleostei</taxon>
        <taxon>Ostariophysi</taxon>
        <taxon>Cypriniformes</taxon>
        <taxon>Cyprinidae</taxon>
        <taxon>Labeoninae</taxon>
        <taxon>Labeonini</taxon>
        <taxon>Cirrhinus</taxon>
    </lineage>
</organism>
<protein>
    <submittedName>
        <fullName evidence="1">Uncharacterized protein</fullName>
    </submittedName>
</protein>
<comment type="caution">
    <text evidence="1">The sequence shown here is derived from an EMBL/GenBank/DDBJ whole genome shotgun (WGS) entry which is preliminary data.</text>
</comment>
<sequence length="62" mass="6969">MGNTATKFRKALISGDEGLACQLYESNPQFKEALEPNASYGEPYQHNTPLHYASRHAMTRLI</sequence>
<dbReference type="Proteomes" id="UP001529510">
    <property type="component" value="Unassembled WGS sequence"/>
</dbReference>
<name>A0ABD0NWV2_CIRMR</name>
<evidence type="ECO:0000313" key="2">
    <source>
        <dbReference type="Proteomes" id="UP001529510"/>
    </source>
</evidence>
<dbReference type="AlphaFoldDB" id="A0ABD0NWV2"/>
<gene>
    <name evidence="1" type="ORF">M9458_038207</name>
</gene>
<accession>A0ABD0NWV2</accession>
<evidence type="ECO:0000313" key="1">
    <source>
        <dbReference type="EMBL" id="KAL0166363.1"/>
    </source>
</evidence>
<reference evidence="1 2" key="1">
    <citation type="submission" date="2024-05" db="EMBL/GenBank/DDBJ databases">
        <title>Genome sequencing and assembly of Indian major carp, Cirrhinus mrigala (Hamilton, 1822).</title>
        <authorList>
            <person name="Mohindra V."/>
            <person name="Chowdhury L.M."/>
            <person name="Lal K."/>
            <person name="Jena J.K."/>
        </authorList>
    </citation>
    <scope>NUCLEOTIDE SEQUENCE [LARGE SCALE GENOMIC DNA]</scope>
    <source>
        <strain evidence="1">CM1030</strain>
        <tissue evidence="1">Blood</tissue>
    </source>
</reference>
<dbReference type="EMBL" id="JAMKFB020000019">
    <property type="protein sequence ID" value="KAL0166363.1"/>
    <property type="molecule type" value="Genomic_DNA"/>
</dbReference>
<proteinExistence type="predicted"/>